<organism evidence="2 3">
    <name type="scientific">Candidatus Chloroploca asiatica</name>
    <dbReference type="NCBI Taxonomy" id="1506545"/>
    <lineage>
        <taxon>Bacteria</taxon>
        <taxon>Bacillati</taxon>
        <taxon>Chloroflexota</taxon>
        <taxon>Chloroflexia</taxon>
        <taxon>Chloroflexales</taxon>
        <taxon>Chloroflexineae</taxon>
        <taxon>Oscillochloridaceae</taxon>
        <taxon>Candidatus Chloroploca</taxon>
    </lineage>
</organism>
<dbReference type="SMART" id="SM00331">
    <property type="entry name" value="PP2C_SIG"/>
    <property type="match status" value="1"/>
</dbReference>
<accession>A0A2H3KNY6</accession>
<evidence type="ECO:0000313" key="2">
    <source>
        <dbReference type="EMBL" id="PDV96856.1"/>
    </source>
</evidence>
<dbReference type="InterPro" id="IPR036457">
    <property type="entry name" value="PPM-type-like_dom_sf"/>
</dbReference>
<dbReference type="OrthoDB" id="152713at2"/>
<dbReference type="Pfam" id="PF13672">
    <property type="entry name" value="PP2C_2"/>
    <property type="match status" value="1"/>
</dbReference>
<evidence type="ECO:0000259" key="1">
    <source>
        <dbReference type="PROSITE" id="PS51746"/>
    </source>
</evidence>
<keyword evidence="3" id="KW-1185">Reference proteome</keyword>
<evidence type="ECO:0000313" key="3">
    <source>
        <dbReference type="Proteomes" id="UP000220922"/>
    </source>
</evidence>
<comment type="caution">
    <text evidence="2">The sequence shown here is derived from an EMBL/GenBank/DDBJ whole genome shotgun (WGS) entry which is preliminary data.</text>
</comment>
<sequence>MNASPPLPQGLAATALRDIGQIRAINQDSVFALLLTLPREGGDVAVGLFLVADGMGGHEGGEIASRLAVRTVVQHMLSRLVMPILDDQMSEAIQPLLIGSLEAANQLIWSEARRLGTDMGTTCTAALLVGSGLYLAHVGDTRAYLYGPEGLCQLTTDHSAVGRLIELGQLDLEAARDHPLRNQLYRTIGQLSEVRVDFLYQPLATSSHLLLCSDGLWGMLDDATIAATLQASVWPHQACQALIDQANQAGGEDNISAVVVTLPKVDAL</sequence>
<gene>
    <name evidence="2" type="ORF">A9Q02_20115</name>
</gene>
<dbReference type="CDD" id="cd00143">
    <property type="entry name" value="PP2Cc"/>
    <property type="match status" value="1"/>
</dbReference>
<dbReference type="SMART" id="SM00332">
    <property type="entry name" value="PP2Cc"/>
    <property type="match status" value="1"/>
</dbReference>
<dbReference type="PROSITE" id="PS51746">
    <property type="entry name" value="PPM_2"/>
    <property type="match status" value="1"/>
</dbReference>
<dbReference type="InterPro" id="IPR001932">
    <property type="entry name" value="PPM-type_phosphatase-like_dom"/>
</dbReference>
<protein>
    <submittedName>
        <fullName evidence="2">Protein phosphatase</fullName>
    </submittedName>
</protein>
<dbReference type="SUPFAM" id="SSF81606">
    <property type="entry name" value="PP2C-like"/>
    <property type="match status" value="1"/>
</dbReference>
<dbReference type="Proteomes" id="UP000220922">
    <property type="component" value="Unassembled WGS sequence"/>
</dbReference>
<dbReference type="InterPro" id="IPR015655">
    <property type="entry name" value="PP2C"/>
</dbReference>
<dbReference type="RefSeq" id="WP_097655043.1">
    <property type="nucleotide sequence ID" value="NZ_LYXE01000176.1"/>
</dbReference>
<reference evidence="2 3" key="1">
    <citation type="submission" date="2016-05" db="EMBL/GenBank/DDBJ databases">
        <authorList>
            <person name="Lavstsen T."/>
            <person name="Jespersen J.S."/>
        </authorList>
    </citation>
    <scope>NUCLEOTIDE SEQUENCE [LARGE SCALE GENOMIC DNA]</scope>
    <source>
        <strain evidence="2 3">B7-9</strain>
    </source>
</reference>
<feature type="domain" description="PPM-type phosphatase" evidence="1">
    <location>
        <begin position="10"/>
        <end position="262"/>
    </location>
</feature>
<dbReference type="Gene3D" id="3.60.40.10">
    <property type="entry name" value="PPM-type phosphatase domain"/>
    <property type="match status" value="1"/>
</dbReference>
<dbReference type="PANTHER" id="PTHR47992">
    <property type="entry name" value="PROTEIN PHOSPHATASE"/>
    <property type="match status" value="1"/>
</dbReference>
<dbReference type="GO" id="GO:0004722">
    <property type="term" value="F:protein serine/threonine phosphatase activity"/>
    <property type="evidence" value="ECO:0007669"/>
    <property type="project" value="InterPro"/>
</dbReference>
<name>A0A2H3KNY6_9CHLR</name>
<dbReference type="AlphaFoldDB" id="A0A2H3KNY6"/>
<proteinExistence type="predicted"/>
<dbReference type="EMBL" id="LYXE01000176">
    <property type="protein sequence ID" value="PDV96856.1"/>
    <property type="molecule type" value="Genomic_DNA"/>
</dbReference>